<evidence type="ECO:0000256" key="1">
    <source>
        <dbReference type="ARBA" id="ARBA00022737"/>
    </source>
</evidence>
<dbReference type="InterPro" id="IPR058922">
    <property type="entry name" value="WHD_DRP"/>
</dbReference>
<evidence type="ECO:0000259" key="6">
    <source>
        <dbReference type="Pfam" id="PF23598"/>
    </source>
</evidence>
<name>A0AAW2Y417_9LAMI</name>
<proteinExistence type="predicted"/>
<feature type="domain" description="Disease resistance protein winged helix" evidence="5">
    <location>
        <begin position="3"/>
        <end position="74"/>
    </location>
</feature>
<evidence type="ECO:0000259" key="5">
    <source>
        <dbReference type="Pfam" id="PF23559"/>
    </source>
</evidence>
<feature type="domain" description="Disease resistance R13L4/SHOC-2-like LRR" evidence="6">
    <location>
        <begin position="126"/>
        <end position="363"/>
    </location>
</feature>
<protein>
    <submittedName>
        <fullName evidence="7">Late blight resistance proteinR1B-16</fullName>
    </submittedName>
</protein>
<gene>
    <name evidence="7" type="ORF">Slati_0674600</name>
</gene>
<organism evidence="7">
    <name type="scientific">Sesamum latifolium</name>
    <dbReference type="NCBI Taxonomy" id="2727402"/>
    <lineage>
        <taxon>Eukaryota</taxon>
        <taxon>Viridiplantae</taxon>
        <taxon>Streptophyta</taxon>
        <taxon>Embryophyta</taxon>
        <taxon>Tracheophyta</taxon>
        <taxon>Spermatophyta</taxon>
        <taxon>Magnoliopsida</taxon>
        <taxon>eudicotyledons</taxon>
        <taxon>Gunneridae</taxon>
        <taxon>Pentapetalae</taxon>
        <taxon>asterids</taxon>
        <taxon>lamiids</taxon>
        <taxon>Lamiales</taxon>
        <taxon>Pedaliaceae</taxon>
        <taxon>Sesamum</taxon>
    </lineage>
</organism>
<reference evidence="7" key="1">
    <citation type="submission" date="2020-06" db="EMBL/GenBank/DDBJ databases">
        <authorList>
            <person name="Li T."/>
            <person name="Hu X."/>
            <person name="Zhang T."/>
            <person name="Song X."/>
            <person name="Zhang H."/>
            <person name="Dai N."/>
            <person name="Sheng W."/>
            <person name="Hou X."/>
            <person name="Wei L."/>
        </authorList>
    </citation>
    <scope>NUCLEOTIDE SEQUENCE</scope>
    <source>
        <strain evidence="7">KEN1</strain>
        <tissue evidence="7">Leaf</tissue>
    </source>
</reference>
<dbReference type="PANTHER" id="PTHR15140">
    <property type="entry name" value="TUBULIN-SPECIFIC CHAPERONE E"/>
    <property type="match status" value="1"/>
</dbReference>
<sequence>MRVFPEDKKIKVSKLIRLWVAEEFIKPARGKTLEEVAETYLKDFIDMNLIFIRGWKINGKVKSIGIHDLLRDLCLREWERENFIRVPRVQRMYAKKENQYKCYLCHNHAISSDEIANALGVRLHTKLRYISIGSKSLNTYYEENTISPSVLSLLWNLQTLYIKSNIVRPDIVIPFEIWAMPQLRHINIISAVLPDPVEAQDHTTIILENLQKLSVIQKFRCTKEVVERIPNLKELKVEYGDDMEEWSYYCLHNLAGLQKLESLSIDCSVCAKSFLLKSITFPTSLKQLVLSGCRFPWEDMTTIGSLPNLEVLKLYWFAFEGAEWNPIEGKFLRLKALSLRACEPECWGVEDIHFPSLEVFTLEFSYNLKEIPSSIGDIATLKLIRLRHCNDLIENSAKQILEEQQSNGNESLQVVICQGDYWPK</sequence>
<dbReference type="Pfam" id="PF23598">
    <property type="entry name" value="LRR_14"/>
    <property type="match status" value="1"/>
</dbReference>
<dbReference type="EMBL" id="JACGWN010000002">
    <property type="protein sequence ID" value="KAL0460474.1"/>
    <property type="molecule type" value="Genomic_DNA"/>
</dbReference>
<evidence type="ECO:0000313" key="7">
    <source>
        <dbReference type="EMBL" id="KAL0460474.1"/>
    </source>
</evidence>
<dbReference type="PANTHER" id="PTHR15140:SF33">
    <property type="entry name" value="LATE BLIGHT RESISTANCE PROTEIN HOMOLOG R1A-3 ISOFORM X1"/>
    <property type="match status" value="1"/>
</dbReference>
<comment type="caution">
    <text evidence="7">The sequence shown here is derived from an EMBL/GenBank/DDBJ whole genome shotgun (WGS) entry which is preliminary data.</text>
</comment>
<keyword evidence="4" id="KW-0067">ATP-binding</keyword>
<reference evidence="7" key="2">
    <citation type="journal article" date="2024" name="Plant">
        <title>Genomic evolution and insights into agronomic trait innovations of Sesamum species.</title>
        <authorList>
            <person name="Miao H."/>
            <person name="Wang L."/>
            <person name="Qu L."/>
            <person name="Liu H."/>
            <person name="Sun Y."/>
            <person name="Le M."/>
            <person name="Wang Q."/>
            <person name="Wei S."/>
            <person name="Zheng Y."/>
            <person name="Lin W."/>
            <person name="Duan Y."/>
            <person name="Cao H."/>
            <person name="Xiong S."/>
            <person name="Wang X."/>
            <person name="Wei L."/>
            <person name="Li C."/>
            <person name="Ma Q."/>
            <person name="Ju M."/>
            <person name="Zhao R."/>
            <person name="Li G."/>
            <person name="Mu C."/>
            <person name="Tian Q."/>
            <person name="Mei H."/>
            <person name="Zhang T."/>
            <person name="Gao T."/>
            <person name="Zhang H."/>
        </authorList>
    </citation>
    <scope>NUCLEOTIDE SEQUENCE</scope>
    <source>
        <strain evidence="7">KEN1</strain>
    </source>
</reference>
<evidence type="ECO:0000256" key="2">
    <source>
        <dbReference type="ARBA" id="ARBA00022741"/>
    </source>
</evidence>
<dbReference type="Gene3D" id="1.10.10.10">
    <property type="entry name" value="Winged helix-like DNA-binding domain superfamily/Winged helix DNA-binding domain"/>
    <property type="match status" value="1"/>
</dbReference>
<dbReference type="InterPro" id="IPR032675">
    <property type="entry name" value="LRR_dom_sf"/>
</dbReference>
<keyword evidence="1" id="KW-0677">Repeat</keyword>
<evidence type="ECO:0000256" key="4">
    <source>
        <dbReference type="ARBA" id="ARBA00022840"/>
    </source>
</evidence>
<dbReference type="Gene3D" id="3.80.10.10">
    <property type="entry name" value="Ribonuclease Inhibitor"/>
    <property type="match status" value="1"/>
</dbReference>
<dbReference type="GO" id="GO:0006952">
    <property type="term" value="P:defense response"/>
    <property type="evidence" value="ECO:0007669"/>
    <property type="project" value="UniProtKB-KW"/>
</dbReference>
<keyword evidence="3" id="KW-0611">Plant defense</keyword>
<dbReference type="AlphaFoldDB" id="A0AAW2Y417"/>
<dbReference type="SUPFAM" id="SSF52058">
    <property type="entry name" value="L domain-like"/>
    <property type="match status" value="1"/>
</dbReference>
<dbReference type="InterPro" id="IPR055414">
    <property type="entry name" value="LRR_R13L4/SHOC2-like"/>
</dbReference>
<evidence type="ECO:0000256" key="3">
    <source>
        <dbReference type="ARBA" id="ARBA00022821"/>
    </source>
</evidence>
<accession>A0AAW2Y417</accession>
<dbReference type="Pfam" id="PF23559">
    <property type="entry name" value="WHD_DRP"/>
    <property type="match status" value="1"/>
</dbReference>
<keyword evidence="2" id="KW-0547">Nucleotide-binding</keyword>
<dbReference type="InterPro" id="IPR036388">
    <property type="entry name" value="WH-like_DNA-bd_sf"/>
</dbReference>